<keyword evidence="2" id="KW-1185">Reference proteome</keyword>
<protein>
    <submittedName>
        <fullName evidence="1">Uncharacterized protein</fullName>
    </submittedName>
</protein>
<evidence type="ECO:0000313" key="2">
    <source>
        <dbReference type="Proteomes" id="UP000050280"/>
    </source>
</evidence>
<dbReference type="Proteomes" id="UP000050280">
    <property type="component" value="Unassembled WGS sequence"/>
</dbReference>
<organism evidence="1 2">
    <name type="scientific">Croceitalea dokdonensis DOKDO 023</name>
    <dbReference type="NCBI Taxonomy" id="1300341"/>
    <lineage>
        <taxon>Bacteria</taxon>
        <taxon>Pseudomonadati</taxon>
        <taxon>Bacteroidota</taxon>
        <taxon>Flavobacteriia</taxon>
        <taxon>Flavobacteriales</taxon>
        <taxon>Flavobacteriaceae</taxon>
        <taxon>Croceitalea</taxon>
    </lineage>
</organism>
<dbReference type="AlphaFoldDB" id="A0A0P7AZ29"/>
<sequence length="62" mass="7347">MIYWQKVNCLNLSTISKLDKQLHFEEINSSIICLFQFFSEHGSGTKDDARLPKTQHHIHFDR</sequence>
<accession>A0A0P7AZ29</accession>
<reference evidence="1 2" key="1">
    <citation type="submission" date="2015-09" db="EMBL/GenBank/DDBJ databases">
        <title>Genome sequence of the marine flavobacterium Croceitalea dokdonensis DOKDO 023 that contains proton- and sodium-pumping rhodopsins.</title>
        <authorList>
            <person name="Kwon S.-K."/>
            <person name="Lee H.K."/>
            <person name="Kwak M.-J."/>
            <person name="Kim J.F."/>
        </authorList>
    </citation>
    <scope>NUCLEOTIDE SEQUENCE [LARGE SCALE GENOMIC DNA]</scope>
    <source>
        <strain evidence="1 2">DOKDO 023</strain>
    </source>
</reference>
<comment type="caution">
    <text evidence="1">The sequence shown here is derived from an EMBL/GenBank/DDBJ whole genome shotgun (WGS) entry which is preliminary data.</text>
</comment>
<proteinExistence type="predicted"/>
<dbReference type="EMBL" id="LDJX01000007">
    <property type="protein sequence ID" value="KPM30787.1"/>
    <property type="molecule type" value="Genomic_DNA"/>
</dbReference>
<evidence type="ECO:0000313" key="1">
    <source>
        <dbReference type="EMBL" id="KPM30787.1"/>
    </source>
</evidence>
<name>A0A0P7AZ29_9FLAO</name>
<dbReference type="STRING" id="1300341.I595_3284"/>
<gene>
    <name evidence="1" type="ORF">I595_3284</name>
</gene>